<organism evidence="2 3">
    <name type="scientific">Perkinsus olseni</name>
    <name type="common">Perkinsus atlanticus</name>
    <dbReference type="NCBI Taxonomy" id="32597"/>
    <lineage>
        <taxon>Eukaryota</taxon>
        <taxon>Sar</taxon>
        <taxon>Alveolata</taxon>
        <taxon>Perkinsozoa</taxon>
        <taxon>Perkinsea</taxon>
        <taxon>Perkinsida</taxon>
        <taxon>Perkinsidae</taxon>
        <taxon>Perkinsus</taxon>
    </lineage>
</organism>
<proteinExistence type="predicted"/>
<gene>
    <name evidence="2" type="ORF">FOZ63_015412</name>
</gene>
<reference evidence="2 3" key="1">
    <citation type="submission" date="2020-04" db="EMBL/GenBank/DDBJ databases">
        <title>Perkinsus olseni comparative genomics.</title>
        <authorList>
            <person name="Bogema D.R."/>
        </authorList>
    </citation>
    <scope>NUCLEOTIDE SEQUENCE [LARGE SCALE GENOMIC DNA]</scope>
    <source>
        <strain evidence="2 3">ATCC PRA-207</strain>
    </source>
</reference>
<feature type="non-terminal residue" evidence="2">
    <location>
        <position position="108"/>
    </location>
</feature>
<protein>
    <submittedName>
        <fullName evidence="2">Uncharacterized protein</fullName>
    </submittedName>
</protein>
<evidence type="ECO:0000256" key="1">
    <source>
        <dbReference type="SAM" id="Phobius"/>
    </source>
</evidence>
<keyword evidence="1" id="KW-0812">Transmembrane</keyword>
<comment type="caution">
    <text evidence="2">The sequence shown here is derived from an EMBL/GenBank/DDBJ whole genome shotgun (WGS) entry which is preliminary data.</text>
</comment>
<sequence>SGLITLISAAMLVKVASVFFVYLGSALARLTRTAALRVDGSLRVPPLEASRIKLGIPAHLVENAGEDAVEGCLVKGKIDGRDSTMYMRVNEDGDTVVHYYNGDTSCLK</sequence>
<dbReference type="AlphaFoldDB" id="A0A7J6T4H1"/>
<evidence type="ECO:0000313" key="2">
    <source>
        <dbReference type="EMBL" id="KAF4739316.1"/>
    </source>
</evidence>
<evidence type="ECO:0000313" key="3">
    <source>
        <dbReference type="Proteomes" id="UP000553632"/>
    </source>
</evidence>
<keyword evidence="1" id="KW-0472">Membrane</keyword>
<dbReference type="Proteomes" id="UP000553632">
    <property type="component" value="Unassembled WGS sequence"/>
</dbReference>
<dbReference type="EMBL" id="JABANO010014004">
    <property type="protein sequence ID" value="KAF4739316.1"/>
    <property type="molecule type" value="Genomic_DNA"/>
</dbReference>
<keyword evidence="3" id="KW-1185">Reference proteome</keyword>
<accession>A0A7J6T4H1</accession>
<feature type="non-terminal residue" evidence="2">
    <location>
        <position position="1"/>
    </location>
</feature>
<name>A0A7J6T4H1_PEROL</name>
<keyword evidence="1" id="KW-1133">Transmembrane helix</keyword>
<feature type="transmembrane region" description="Helical" evidence="1">
    <location>
        <begin position="6"/>
        <end position="28"/>
    </location>
</feature>